<dbReference type="PANTHER" id="PTHR15495:SF7">
    <property type="entry name" value="GPI INOSITOL-DEACYLASE"/>
    <property type="match status" value="1"/>
</dbReference>
<dbReference type="GO" id="GO:0006888">
    <property type="term" value="P:endoplasmic reticulum to Golgi vesicle-mediated transport"/>
    <property type="evidence" value="ECO:0007669"/>
    <property type="project" value="TreeGrafter"/>
</dbReference>
<dbReference type="InterPro" id="IPR039529">
    <property type="entry name" value="PGAP1/BST1"/>
</dbReference>
<keyword evidence="7 10" id="KW-0653">Protein transport</keyword>
<keyword evidence="3 10" id="KW-0813">Transport</keyword>
<reference evidence="13" key="1">
    <citation type="submission" date="2015-08" db="UniProtKB">
        <authorList>
            <consortium name="WormBaseParasite"/>
        </authorList>
    </citation>
    <scope>IDENTIFICATION</scope>
</reference>
<evidence type="ECO:0000256" key="10">
    <source>
        <dbReference type="RuleBase" id="RU365011"/>
    </source>
</evidence>
<evidence type="ECO:0000259" key="11">
    <source>
        <dbReference type="Pfam" id="PF07819"/>
    </source>
</evidence>
<protein>
    <recommendedName>
        <fullName evidence="10">GPI inositol-deacylase</fullName>
        <ecNumber evidence="10">3.1.-.-</ecNumber>
    </recommendedName>
</protein>
<feature type="transmembrane region" description="Helical" evidence="10">
    <location>
        <begin position="694"/>
        <end position="719"/>
    </location>
</feature>
<dbReference type="WBParaSite" id="TCONS_00001071.p1">
    <property type="protein sequence ID" value="TCONS_00001071.p1"/>
    <property type="gene ID" value="XLOC_001008"/>
</dbReference>
<keyword evidence="6 10" id="KW-0256">Endoplasmic reticulum</keyword>
<dbReference type="EC" id="3.1.-.-" evidence="10"/>
<evidence type="ECO:0000313" key="12">
    <source>
        <dbReference type="Proteomes" id="UP000035681"/>
    </source>
</evidence>
<dbReference type="GO" id="GO:0050185">
    <property type="term" value="F:phosphatidylinositol deacylase activity"/>
    <property type="evidence" value="ECO:0007669"/>
    <property type="project" value="TreeGrafter"/>
</dbReference>
<dbReference type="GO" id="GO:0006505">
    <property type="term" value="P:GPI anchor metabolic process"/>
    <property type="evidence" value="ECO:0007669"/>
    <property type="project" value="TreeGrafter"/>
</dbReference>
<dbReference type="Gene3D" id="3.40.50.1820">
    <property type="entry name" value="alpha/beta hydrolase"/>
    <property type="match status" value="1"/>
</dbReference>
<feature type="transmembrane region" description="Helical" evidence="10">
    <location>
        <begin position="536"/>
        <end position="554"/>
    </location>
</feature>
<feature type="domain" description="GPI inositol-deacylase PGAP1-like alpha/beta" evidence="11">
    <location>
        <begin position="79"/>
        <end position="282"/>
    </location>
</feature>
<feature type="transmembrane region" description="Helical" evidence="10">
    <location>
        <begin position="510"/>
        <end position="529"/>
    </location>
</feature>
<keyword evidence="9 10" id="KW-0472">Membrane</keyword>
<organism evidence="13">
    <name type="scientific">Strongyloides stercoralis</name>
    <name type="common">Threadworm</name>
    <dbReference type="NCBI Taxonomy" id="6248"/>
    <lineage>
        <taxon>Eukaryota</taxon>
        <taxon>Metazoa</taxon>
        <taxon>Ecdysozoa</taxon>
        <taxon>Nematoda</taxon>
        <taxon>Chromadorea</taxon>
        <taxon>Rhabditida</taxon>
        <taxon>Tylenchina</taxon>
        <taxon>Panagrolaimomorpha</taxon>
        <taxon>Strongyloidoidea</taxon>
        <taxon>Strongyloididae</taxon>
        <taxon>Strongyloides</taxon>
    </lineage>
</organism>
<dbReference type="GO" id="GO:0015031">
    <property type="term" value="P:protein transport"/>
    <property type="evidence" value="ECO:0007669"/>
    <property type="project" value="UniProtKB-KW"/>
</dbReference>
<dbReference type="PANTHER" id="PTHR15495">
    <property type="entry name" value="NEGATIVE REGULATOR OF VESICLE FORMATION-RELATED"/>
    <property type="match status" value="1"/>
</dbReference>
<comment type="similarity">
    <text evidence="2 10">Belongs to the GPI inositol-deacylase family.</text>
</comment>
<dbReference type="AlphaFoldDB" id="A0A0K0E932"/>
<evidence type="ECO:0000256" key="9">
    <source>
        <dbReference type="ARBA" id="ARBA00023136"/>
    </source>
</evidence>
<feature type="transmembrane region" description="Helical" evidence="10">
    <location>
        <begin position="560"/>
        <end position="584"/>
    </location>
</feature>
<proteinExistence type="inferred from homology"/>
<comment type="function">
    <text evidence="10">Involved in inositol deacylation of GPI-anchored proteins which plays important roles in the quality control and ER-associated degradation of GPI-anchored proteins.</text>
</comment>
<dbReference type="InterPro" id="IPR029058">
    <property type="entry name" value="AB_hydrolase_fold"/>
</dbReference>
<dbReference type="Proteomes" id="UP000035681">
    <property type="component" value="Unplaced"/>
</dbReference>
<dbReference type="GO" id="GO:0005789">
    <property type="term" value="C:endoplasmic reticulum membrane"/>
    <property type="evidence" value="ECO:0007669"/>
    <property type="project" value="UniProtKB-SubCell"/>
</dbReference>
<keyword evidence="8 10" id="KW-1133">Transmembrane helix</keyword>
<comment type="caution">
    <text evidence="10">Lacks conserved residue(s) required for the propagation of feature annotation.</text>
</comment>
<keyword evidence="4 10" id="KW-0812">Transmembrane</keyword>
<evidence type="ECO:0000256" key="6">
    <source>
        <dbReference type="ARBA" id="ARBA00022824"/>
    </source>
</evidence>
<sequence length="742" mass="86905">MLASIGVKDFLRILYFVVGVWIVFDIRNCKSYFKHSCDMTVMYRMPQFQPIHEDNRSNYMTFIYGEGQYIRKIVNTNEFNGIPILYVPGNRAPANMARSIGSILQNKTEMNNVPFHFNVFAAHLNEEPSTFDVKTLKKHASYLIKSLKYVDKLYKKRKHKFVIIGHSISGIAIKIALSQSKWLRDNTAFIITLGTAFKEHQFKITGNFIDLWREMHTMVEVPIISIHGGLMDENAEESFTGNEGGYSYSTQEIDRVWTMSDHNCLVWCNQLQRSISRLLFEYAEDNNNKFLRHNIEKVLDKIFNSTSFIYPTFEKNIIDNRLKKIDIKETSKGLLLYVIRKSNKNIAPLYEMHYNTQLIPKKDFFYDKNRKYTYSLEYISNQSQFYVDKEANITVVQEKEINIIKGSISMTTIQFPEKDNIKVFTIPFISPIIVYKVTTTNNQNSPPKIYFKSKLNGAISQNGILLFNYFDETDNEDGKLFIMSQPGNFKDNNFIKINMNIEIGLTVIRVIKLNITNVPYILSFIAFLFSFKSNNLGKFLIFNIVIFYITSSFLTTFIMVFLAFIIMYFIELFVLILTFMGKILNIRRISIKGYQWIYKNIIFTKISAILCFSLLFYQPAFLLFSVLSFIISPSLLLFITSIILHFPIYFIFYELPHTSFDFNGFRLYQWSVILTFLIAYKLKNNEIIISNNPWIAVIPYLFLLTLGATYIDVWEYVIFTQTLSILLLKIVKEKQFNVKYKN</sequence>
<keyword evidence="5 10" id="KW-0378">Hydrolase</keyword>
<dbReference type="STRING" id="6248.A0A0K0E932"/>
<evidence type="ECO:0000256" key="8">
    <source>
        <dbReference type="ARBA" id="ARBA00022989"/>
    </source>
</evidence>
<dbReference type="Pfam" id="PF07819">
    <property type="entry name" value="PGAP1"/>
    <property type="match status" value="1"/>
</dbReference>
<evidence type="ECO:0000313" key="13">
    <source>
        <dbReference type="WBParaSite" id="SSTP_0000601600.1"/>
    </source>
</evidence>
<evidence type="ECO:0000256" key="3">
    <source>
        <dbReference type="ARBA" id="ARBA00022448"/>
    </source>
</evidence>
<evidence type="ECO:0000256" key="1">
    <source>
        <dbReference type="ARBA" id="ARBA00004477"/>
    </source>
</evidence>
<accession>A0A0K0E932</accession>
<dbReference type="WBParaSite" id="SSTP_0000601600.1">
    <property type="protein sequence ID" value="SSTP_0000601600.1"/>
    <property type="gene ID" value="SSTP_0000601600"/>
</dbReference>
<evidence type="ECO:0000256" key="2">
    <source>
        <dbReference type="ARBA" id="ARBA00006931"/>
    </source>
</evidence>
<dbReference type="InterPro" id="IPR012908">
    <property type="entry name" value="PGAP1-ab_dom-like"/>
</dbReference>
<evidence type="ECO:0000256" key="4">
    <source>
        <dbReference type="ARBA" id="ARBA00022692"/>
    </source>
</evidence>
<evidence type="ECO:0000256" key="5">
    <source>
        <dbReference type="ARBA" id="ARBA00022801"/>
    </source>
</evidence>
<comment type="subcellular location">
    <subcellularLocation>
        <location evidence="1">Endoplasmic reticulum membrane</location>
        <topology evidence="1">Multi-pass membrane protein</topology>
    </subcellularLocation>
</comment>
<evidence type="ECO:0000256" key="7">
    <source>
        <dbReference type="ARBA" id="ARBA00022927"/>
    </source>
</evidence>
<keyword evidence="12" id="KW-1185">Reference proteome</keyword>
<feature type="transmembrane region" description="Helical" evidence="10">
    <location>
        <begin position="623"/>
        <end position="653"/>
    </location>
</feature>
<name>A0A0K0E932_STRER</name>